<keyword evidence="9" id="KW-1185">Reference proteome</keyword>
<accession>A0AA40F1U9</accession>
<keyword evidence="6 7" id="KW-0472">Membrane</keyword>
<dbReference type="InterPro" id="IPR039020">
    <property type="entry name" value="PaxB-like"/>
</dbReference>
<evidence type="ECO:0000256" key="4">
    <source>
        <dbReference type="ARBA" id="ARBA00022692"/>
    </source>
</evidence>
<evidence type="ECO:0000313" key="8">
    <source>
        <dbReference type="EMBL" id="KAK0749697.1"/>
    </source>
</evidence>
<dbReference type="AlphaFoldDB" id="A0AA40F1U9"/>
<comment type="subcellular location">
    <subcellularLocation>
        <location evidence="1">Membrane</location>
        <topology evidence="1">Multi-pass membrane protein</topology>
    </subcellularLocation>
</comment>
<feature type="transmembrane region" description="Helical" evidence="7">
    <location>
        <begin position="114"/>
        <end position="136"/>
    </location>
</feature>
<evidence type="ECO:0000256" key="2">
    <source>
        <dbReference type="ARBA" id="ARBA00005179"/>
    </source>
</evidence>
<feature type="transmembrane region" description="Helical" evidence="7">
    <location>
        <begin position="161"/>
        <end position="181"/>
    </location>
</feature>
<comment type="pathway">
    <text evidence="2">Secondary metabolite biosynthesis.</text>
</comment>
<dbReference type="PANTHER" id="PTHR42038">
    <property type="match status" value="1"/>
</dbReference>
<sequence>MGSSDTPPPDCPPWLVPLHVALLGLGVLLWDATYILMTRRALATQSYGMPLLALASNVSWELVYVFYVCEMPVEIVGFLFWLILDVGLVYTTVRFGEADWRASRMPWVGRHIASILALLVLAGCAVNYRFAAWWLAAPHMGTGMKFGKWWGGREGYDTTELAFWSAGVCQAVLSASALAMLANRGHSGGTSYAIWFCRAMGTFLGLVLDNVVMWWYWPEPHGYIVSLPGVLLWGTAMACDVVYPFLLWRIRRTEVILPSGRVTRGGAEDEKKHQ</sequence>
<feature type="transmembrane region" description="Helical" evidence="7">
    <location>
        <begin position="223"/>
        <end position="246"/>
    </location>
</feature>
<feature type="transmembrane region" description="Helical" evidence="7">
    <location>
        <begin position="193"/>
        <end position="217"/>
    </location>
</feature>
<dbReference type="PANTHER" id="PTHR42038:SF2">
    <property type="entry name" value="TERPENE CYCLASE AUSL"/>
    <property type="match status" value="1"/>
</dbReference>
<dbReference type="Proteomes" id="UP001172155">
    <property type="component" value="Unassembled WGS sequence"/>
</dbReference>
<dbReference type="GO" id="GO:0016020">
    <property type="term" value="C:membrane"/>
    <property type="evidence" value="ECO:0007669"/>
    <property type="project" value="UniProtKB-SubCell"/>
</dbReference>
<keyword evidence="5 7" id="KW-1133">Transmembrane helix</keyword>
<reference evidence="8" key="1">
    <citation type="submission" date="2023-06" db="EMBL/GenBank/DDBJ databases">
        <title>Genome-scale phylogeny and comparative genomics of the fungal order Sordariales.</title>
        <authorList>
            <consortium name="Lawrence Berkeley National Laboratory"/>
            <person name="Hensen N."/>
            <person name="Bonometti L."/>
            <person name="Westerberg I."/>
            <person name="Brannstrom I.O."/>
            <person name="Guillou S."/>
            <person name="Cros-Aarteil S."/>
            <person name="Calhoun S."/>
            <person name="Haridas S."/>
            <person name="Kuo A."/>
            <person name="Mondo S."/>
            <person name="Pangilinan J."/>
            <person name="Riley R."/>
            <person name="LaButti K."/>
            <person name="Andreopoulos B."/>
            <person name="Lipzen A."/>
            <person name="Chen C."/>
            <person name="Yanf M."/>
            <person name="Daum C."/>
            <person name="Ng V."/>
            <person name="Clum A."/>
            <person name="Steindorff A."/>
            <person name="Ohm R."/>
            <person name="Martin F."/>
            <person name="Silar P."/>
            <person name="Natvig D."/>
            <person name="Lalanne C."/>
            <person name="Gautier V."/>
            <person name="Ament-velasquez S.L."/>
            <person name="Kruys A."/>
            <person name="Hutchinson M.I."/>
            <person name="Powell A.J."/>
            <person name="Barry K."/>
            <person name="Miller A.N."/>
            <person name="Grigoriev I.V."/>
            <person name="Debuchy R."/>
            <person name="Gladieux P."/>
            <person name="Thoren M.H."/>
            <person name="Johannesson H."/>
        </authorList>
    </citation>
    <scope>NUCLEOTIDE SEQUENCE</scope>
    <source>
        <strain evidence="8">SMH3187-1</strain>
    </source>
</reference>
<proteinExistence type="inferred from homology"/>
<comment type="caution">
    <text evidence="8">The sequence shown here is derived from an EMBL/GenBank/DDBJ whole genome shotgun (WGS) entry which is preliminary data.</text>
</comment>
<dbReference type="GO" id="GO:0016829">
    <property type="term" value="F:lyase activity"/>
    <property type="evidence" value="ECO:0007669"/>
    <property type="project" value="InterPro"/>
</dbReference>
<dbReference type="Pfam" id="PF25129">
    <property type="entry name" value="Pyr4-TMTC"/>
    <property type="match status" value="1"/>
</dbReference>
<keyword evidence="4 7" id="KW-0812">Transmembrane</keyword>
<organism evidence="8 9">
    <name type="scientific">Schizothecium vesticola</name>
    <dbReference type="NCBI Taxonomy" id="314040"/>
    <lineage>
        <taxon>Eukaryota</taxon>
        <taxon>Fungi</taxon>
        <taxon>Dikarya</taxon>
        <taxon>Ascomycota</taxon>
        <taxon>Pezizomycotina</taxon>
        <taxon>Sordariomycetes</taxon>
        <taxon>Sordariomycetidae</taxon>
        <taxon>Sordariales</taxon>
        <taxon>Schizotheciaceae</taxon>
        <taxon>Schizothecium</taxon>
    </lineage>
</organism>
<feature type="transmembrane region" description="Helical" evidence="7">
    <location>
        <begin position="49"/>
        <end position="67"/>
    </location>
</feature>
<name>A0AA40F1U9_9PEZI</name>
<comment type="similarity">
    <text evidence="3">Belongs to the paxB family.</text>
</comment>
<evidence type="ECO:0000256" key="5">
    <source>
        <dbReference type="ARBA" id="ARBA00022989"/>
    </source>
</evidence>
<evidence type="ECO:0000256" key="1">
    <source>
        <dbReference type="ARBA" id="ARBA00004141"/>
    </source>
</evidence>
<evidence type="ECO:0000313" key="9">
    <source>
        <dbReference type="Proteomes" id="UP001172155"/>
    </source>
</evidence>
<evidence type="ECO:0000256" key="6">
    <source>
        <dbReference type="ARBA" id="ARBA00023136"/>
    </source>
</evidence>
<feature type="transmembrane region" description="Helical" evidence="7">
    <location>
        <begin position="14"/>
        <end position="37"/>
    </location>
</feature>
<evidence type="ECO:0000256" key="7">
    <source>
        <dbReference type="SAM" id="Phobius"/>
    </source>
</evidence>
<evidence type="ECO:0000256" key="3">
    <source>
        <dbReference type="ARBA" id="ARBA00006757"/>
    </source>
</evidence>
<dbReference type="EMBL" id="JAUKUD010000003">
    <property type="protein sequence ID" value="KAK0749697.1"/>
    <property type="molecule type" value="Genomic_DNA"/>
</dbReference>
<gene>
    <name evidence="8" type="ORF">B0T18DRAFT_323732</name>
</gene>
<protein>
    <submittedName>
        <fullName evidence="8">Uncharacterized protein</fullName>
    </submittedName>
</protein>
<feature type="transmembrane region" description="Helical" evidence="7">
    <location>
        <begin position="73"/>
        <end position="93"/>
    </location>
</feature>